<dbReference type="Gene3D" id="3.40.50.10140">
    <property type="entry name" value="Toll/interleukin-1 receptor homology (TIR) domain"/>
    <property type="match status" value="1"/>
</dbReference>
<name>A0AAD6QTX4_9ROSI</name>
<protein>
    <recommendedName>
        <fullName evidence="4">TIR domain-containing protein</fullName>
    </recommendedName>
</protein>
<dbReference type="InterPro" id="IPR036390">
    <property type="entry name" value="WH_DNA-bd_sf"/>
</dbReference>
<reference evidence="5" key="1">
    <citation type="journal article" date="2023" name="Mol. Ecol. Resour.">
        <title>Chromosome-level genome assembly of a triploid poplar Populus alba 'Berolinensis'.</title>
        <authorList>
            <person name="Chen S."/>
            <person name="Yu Y."/>
            <person name="Wang X."/>
            <person name="Wang S."/>
            <person name="Zhang T."/>
            <person name="Zhou Y."/>
            <person name="He R."/>
            <person name="Meng N."/>
            <person name="Wang Y."/>
            <person name="Liu W."/>
            <person name="Liu Z."/>
            <person name="Liu J."/>
            <person name="Guo Q."/>
            <person name="Huang H."/>
            <person name="Sederoff R.R."/>
            <person name="Wang G."/>
            <person name="Qu G."/>
            <person name="Chen S."/>
        </authorList>
    </citation>
    <scope>NUCLEOTIDE SEQUENCE</scope>
    <source>
        <strain evidence="5">SC-2020</strain>
    </source>
</reference>
<keyword evidence="2" id="KW-0520">NAD</keyword>
<keyword evidence="6" id="KW-1185">Reference proteome</keyword>
<sequence length="459" mass="50756">MESEIVKWERTPDMEIQKILRMSCDGIDSDEKSIFLDVACFFSKGNKDRRARYMKIHDLLQQLAQDIVRQECNMSDPPKRIRLWIPEDVLHVLTYHQDIHLDLHQQSPRTLTSVNFCIMASSSSAVAPLWKYDVFLSFRGADVRHNFLRHLDDALDQNEIETFIDYKLGAGEEISRILLEKIEQSNVSIVIFSKNYADSPWCLEELEKILECRKTLQQIVIPVFYHVDPTHVRELSNSYGNALAAHQKKFSSDKRSAGKRLVVVREGISTPNAPYLRLQEQCTGIVLGRLLGGENSGGASSHAPPSLAVRGFTRRRKKNTATGGAGSTSSHHPFVAGGVFFSASDRQMGLLCSSSPLLQVAASDWEAAGGCGSVTVGSIRSEEETLDGGLSVTPGDGVETMAEREGMTLWASLRLTEASSSGVGGKVSGGSVCRPKGKMTERWGLRCGGRARDRRGGRR</sequence>
<dbReference type="GO" id="GO:0006952">
    <property type="term" value="P:defense response"/>
    <property type="evidence" value="ECO:0007669"/>
    <property type="project" value="UniProtKB-KW"/>
</dbReference>
<evidence type="ECO:0000256" key="2">
    <source>
        <dbReference type="ARBA" id="ARBA00023027"/>
    </source>
</evidence>
<evidence type="ECO:0000256" key="3">
    <source>
        <dbReference type="SAM" id="MobiDB-lite"/>
    </source>
</evidence>
<dbReference type="SMART" id="SM00255">
    <property type="entry name" value="TIR"/>
    <property type="match status" value="1"/>
</dbReference>
<dbReference type="EMBL" id="JAQIZT010000005">
    <property type="protein sequence ID" value="KAJ6996367.1"/>
    <property type="molecule type" value="Genomic_DNA"/>
</dbReference>
<dbReference type="InterPro" id="IPR035897">
    <property type="entry name" value="Toll_tir_struct_dom_sf"/>
</dbReference>
<dbReference type="Pfam" id="PF01582">
    <property type="entry name" value="TIR"/>
    <property type="match status" value="1"/>
</dbReference>
<dbReference type="InterPro" id="IPR044974">
    <property type="entry name" value="Disease_R_plants"/>
</dbReference>
<dbReference type="GO" id="GO:0007165">
    <property type="term" value="P:signal transduction"/>
    <property type="evidence" value="ECO:0007669"/>
    <property type="project" value="InterPro"/>
</dbReference>
<evidence type="ECO:0000313" key="6">
    <source>
        <dbReference type="Proteomes" id="UP001164929"/>
    </source>
</evidence>
<gene>
    <name evidence="5" type="ORF">NC653_013081</name>
</gene>
<dbReference type="InterPro" id="IPR000157">
    <property type="entry name" value="TIR_dom"/>
</dbReference>
<dbReference type="PANTHER" id="PTHR11017">
    <property type="entry name" value="LEUCINE-RICH REPEAT-CONTAINING PROTEIN"/>
    <property type="match status" value="1"/>
</dbReference>
<feature type="region of interest" description="Disordered" evidence="3">
    <location>
        <begin position="295"/>
        <end position="329"/>
    </location>
</feature>
<dbReference type="AlphaFoldDB" id="A0AAD6QTX4"/>
<dbReference type="PROSITE" id="PS50104">
    <property type="entry name" value="TIR"/>
    <property type="match status" value="1"/>
</dbReference>
<accession>A0AAD6QTX4</accession>
<keyword evidence="1" id="KW-0611">Plant defense</keyword>
<comment type="caution">
    <text evidence="5">The sequence shown here is derived from an EMBL/GenBank/DDBJ whole genome shotgun (WGS) entry which is preliminary data.</text>
</comment>
<organism evidence="5 6">
    <name type="scientific">Populus alba x Populus x berolinensis</name>
    <dbReference type="NCBI Taxonomy" id="444605"/>
    <lineage>
        <taxon>Eukaryota</taxon>
        <taxon>Viridiplantae</taxon>
        <taxon>Streptophyta</taxon>
        <taxon>Embryophyta</taxon>
        <taxon>Tracheophyta</taxon>
        <taxon>Spermatophyta</taxon>
        <taxon>Magnoliopsida</taxon>
        <taxon>eudicotyledons</taxon>
        <taxon>Gunneridae</taxon>
        <taxon>Pentapetalae</taxon>
        <taxon>rosids</taxon>
        <taxon>fabids</taxon>
        <taxon>Malpighiales</taxon>
        <taxon>Salicaceae</taxon>
        <taxon>Saliceae</taxon>
        <taxon>Populus</taxon>
    </lineage>
</organism>
<feature type="domain" description="TIR" evidence="4">
    <location>
        <begin position="130"/>
        <end position="258"/>
    </location>
</feature>
<dbReference type="SUPFAM" id="SSF52200">
    <property type="entry name" value="Toll/Interleukin receptor TIR domain"/>
    <property type="match status" value="1"/>
</dbReference>
<dbReference type="FunFam" id="3.40.50.10140:FF:000007">
    <property type="entry name" value="Disease resistance protein (TIR-NBS-LRR class)"/>
    <property type="match status" value="1"/>
</dbReference>
<dbReference type="SUPFAM" id="SSF46785">
    <property type="entry name" value="Winged helix' DNA-binding domain"/>
    <property type="match status" value="1"/>
</dbReference>
<dbReference type="PANTHER" id="PTHR11017:SF357">
    <property type="entry name" value="ADP-RIBOSYL CYCLASE_CYCLIC ADP-RIBOSE HYDROLASE"/>
    <property type="match status" value="1"/>
</dbReference>
<evidence type="ECO:0000313" key="5">
    <source>
        <dbReference type="EMBL" id="KAJ6996367.1"/>
    </source>
</evidence>
<evidence type="ECO:0000259" key="4">
    <source>
        <dbReference type="PROSITE" id="PS50104"/>
    </source>
</evidence>
<evidence type="ECO:0000256" key="1">
    <source>
        <dbReference type="ARBA" id="ARBA00022821"/>
    </source>
</evidence>
<dbReference type="Proteomes" id="UP001164929">
    <property type="component" value="Chromosome 5"/>
</dbReference>
<proteinExistence type="predicted"/>